<dbReference type="PANTHER" id="PTHR47510:SF3">
    <property type="entry name" value="ENDO_EXONUCLEASE_PHOSPHATASE DOMAIN-CONTAINING PROTEIN"/>
    <property type="match status" value="1"/>
</dbReference>
<accession>A0AAV4G2I8</accession>
<protein>
    <submittedName>
        <fullName evidence="2">Uncharacterized protein</fullName>
    </submittedName>
</protein>
<gene>
    <name evidence="2" type="ORF">ElyMa_000567300</name>
</gene>
<evidence type="ECO:0000313" key="2">
    <source>
        <dbReference type="EMBL" id="GFR79928.1"/>
    </source>
</evidence>
<feature type="signal peptide" evidence="1">
    <location>
        <begin position="1"/>
        <end position="15"/>
    </location>
</feature>
<dbReference type="Proteomes" id="UP000762676">
    <property type="component" value="Unassembled WGS sequence"/>
</dbReference>
<keyword evidence="1" id="KW-0732">Signal</keyword>
<organism evidence="2 3">
    <name type="scientific">Elysia marginata</name>
    <dbReference type="NCBI Taxonomy" id="1093978"/>
    <lineage>
        <taxon>Eukaryota</taxon>
        <taxon>Metazoa</taxon>
        <taxon>Spiralia</taxon>
        <taxon>Lophotrochozoa</taxon>
        <taxon>Mollusca</taxon>
        <taxon>Gastropoda</taxon>
        <taxon>Heterobranchia</taxon>
        <taxon>Euthyneura</taxon>
        <taxon>Panpulmonata</taxon>
        <taxon>Sacoglossa</taxon>
        <taxon>Placobranchoidea</taxon>
        <taxon>Plakobranchidae</taxon>
        <taxon>Elysia</taxon>
    </lineage>
</organism>
<comment type="caution">
    <text evidence="2">The sequence shown here is derived from an EMBL/GenBank/DDBJ whole genome shotgun (WGS) entry which is preliminary data.</text>
</comment>
<dbReference type="PANTHER" id="PTHR47510">
    <property type="entry name" value="REVERSE TRANSCRIPTASE DOMAIN-CONTAINING PROTEIN"/>
    <property type="match status" value="1"/>
</dbReference>
<feature type="chain" id="PRO_5043371640" evidence="1">
    <location>
        <begin position="16"/>
        <end position="197"/>
    </location>
</feature>
<sequence>MPIGVFNKLLWGTQAMLHCLCFQYIDQSTNVQNQSKSLWKFGMKVYVKNYKIVLKDWSVFVDACDYVNELTEHVTDYITFCVENVVEKKEVVVHVYPNNKPWITNQLKTLLDEKKCLFKKGDKPALKSKQREIKEEITRCKEKLEKGFTSNNVRDMWKGLKTVVSYNEKKSTPDINFDLNELNKFYARFDEFDLVKK</sequence>
<name>A0AAV4G2I8_9GAST</name>
<dbReference type="AlphaFoldDB" id="A0AAV4G2I8"/>
<reference evidence="2 3" key="1">
    <citation type="journal article" date="2021" name="Elife">
        <title>Chloroplast acquisition without the gene transfer in kleptoplastic sea slugs, Plakobranchus ocellatus.</title>
        <authorList>
            <person name="Maeda T."/>
            <person name="Takahashi S."/>
            <person name="Yoshida T."/>
            <person name="Shimamura S."/>
            <person name="Takaki Y."/>
            <person name="Nagai Y."/>
            <person name="Toyoda A."/>
            <person name="Suzuki Y."/>
            <person name="Arimoto A."/>
            <person name="Ishii H."/>
            <person name="Satoh N."/>
            <person name="Nishiyama T."/>
            <person name="Hasebe M."/>
            <person name="Maruyama T."/>
            <person name="Minagawa J."/>
            <person name="Obokata J."/>
            <person name="Shigenobu S."/>
        </authorList>
    </citation>
    <scope>NUCLEOTIDE SEQUENCE [LARGE SCALE GENOMIC DNA]</scope>
</reference>
<proteinExistence type="predicted"/>
<dbReference type="EMBL" id="BMAT01001121">
    <property type="protein sequence ID" value="GFR79928.1"/>
    <property type="molecule type" value="Genomic_DNA"/>
</dbReference>
<evidence type="ECO:0000313" key="3">
    <source>
        <dbReference type="Proteomes" id="UP000762676"/>
    </source>
</evidence>
<evidence type="ECO:0000256" key="1">
    <source>
        <dbReference type="SAM" id="SignalP"/>
    </source>
</evidence>
<keyword evidence="3" id="KW-1185">Reference proteome</keyword>